<protein>
    <submittedName>
        <fullName evidence="1">Threonylcarbamoyl-AMP synthase</fullName>
    </submittedName>
</protein>
<sequence length="118" mass="12676">MGFCHWKNLFTFLLMFSTFLASHQQQHAAAMRPLQGEQWVKKDGRVALQSLQRGPVPSSGNPCTYIPGQGSGSCTLNGMNIAGSVARAPPVFRDLVVKVGVAASGNNENETPDKDQSS</sequence>
<gene>
    <name evidence="1" type="ORF">OWV82_000032</name>
</gene>
<dbReference type="EMBL" id="CM051394">
    <property type="protein sequence ID" value="KAJ4726835.1"/>
    <property type="molecule type" value="Genomic_DNA"/>
</dbReference>
<comment type="caution">
    <text evidence="1">The sequence shown here is derived from an EMBL/GenBank/DDBJ whole genome shotgun (WGS) entry which is preliminary data.</text>
</comment>
<name>A0ACC1YSN4_MELAZ</name>
<accession>A0ACC1YSN4</accession>
<keyword evidence="2" id="KW-1185">Reference proteome</keyword>
<dbReference type="Proteomes" id="UP001164539">
    <property type="component" value="Chromosome 1"/>
</dbReference>
<reference evidence="1 2" key="1">
    <citation type="journal article" date="2023" name="Science">
        <title>Complex scaffold remodeling in plant triterpene biosynthesis.</title>
        <authorList>
            <person name="De La Pena R."/>
            <person name="Hodgson H."/>
            <person name="Liu J.C."/>
            <person name="Stephenson M.J."/>
            <person name="Martin A.C."/>
            <person name="Owen C."/>
            <person name="Harkess A."/>
            <person name="Leebens-Mack J."/>
            <person name="Jimenez L.E."/>
            <person name="Osbourn A."/>
            <person name="Sattely E.S."/>
        </authorList>
    </citation>
    <scope>NUCLEOTIDE SEQUENCE [LARGE SCALE GENOMIC DNA]</scope>
    <source>
        <strain evidence="2">cv. JPN11</strain>
        <tissue evidence="1">Leaf</tissue>
    </source>
</reference>
<organism evidence="1 2">
    <name type="scientific">Melia azedarach</name>
    <name type="common">Chinaberry tree</name>
    <dbReference type="NCBI Taxonomy" id="155640"/>
    <lineage>
        <taxon>Eukaryota</taxon>
        <taxon>Viridiplantae</taxon>
        <taxon>Streptophyta</taxon>
        <taxon>Embryophyta</taxon>
        <taxon>Tracheophyta</taxon>
        <taxon>Spermatophyta</taxon>
        <taxon>Magnoliopsida</taxon>
        <taxon>eudicotyledons</taxon>
        <taxon>Gunneridae</taxon>
        <taxon>Pentapetalae</taxon>
        <taxon>rosids</taxon>
        <taxon>malvids</taxon>
        <taxon>Sapindales</taxon>
        <taxon>Meliaceae</taxon>
        <taxon>Melia</taxon>
    </lineage>
</organism>
<evidence type="ECO:0000313" key="1">
    <source>
        <dbReference type="EMBL" id="KAJ4726835.1"/>
    </source>
</evidence>
<proteinExistence type="predicted"/>
<evidence type="ECO:0000313" key="2">
    <source>
        <dbReference type="Proteomes" id="UP001164539"/>
    </source>
</evidence>